<name>A0AAN5T0J7_LEGPN</name>
<evidence type="ECO:0000256" key="1">
    <source>
        <dbReference type="SAM" id="Phobius"/>
    </source>
</evidence>
<keyword evidence="1" id="KW-0472">Membrane</keyword>
<gene>
    <name evidence="2" type="ORF">JBJ86_07020</name>
</gene>
<accession>A0AAN5T0J7</accession>
<comment type="caution">
    <text evidence="2">The sequence shown here is derived from an EMBL/GenBank/DDBJ whole genome shotgun (WGS) entry which is preliminary data.</text>
</comment>
<keyword evidence="1" id="KW-0812">Transmembrane</keyword>
<evidence type="ECO:0000313" key="3">
    <source>
        <dbReference type="Proteomes" id="UP000866496"/>
    </source>
</evidence>
<dbReference type="EMBL" id="DACWHX010000007">
    <property type="protein sequence ID" value="HAU1879999.1"/>
    <property type="molecule type" value="Genomic_DNA"/>
</dbReference>
<keyword evidence="1" id="KW-1133">Transmembrane helix</keyword>
<dbReference type="Proteomes" id="UP000866496">
    <property type="component" value="Unassembled WGS sequence"/>
</dbReference>
<proteinExistence type="predicted"/>
<dbReference type="AlphaFoldDB" id="A0AAN5T0J7"/>
<reference evidence="2" key="1">
    <citation type="journal article" date="2018" name="Genome Biol.">
        <title>SKESA: strategic k-mer extension for scrupulous assemblies.</title>
        <authorList>
            <person name="Souvorov A."/>
            <person name="Agarwala R."/>
            <person name="Lipman D.J."/>
        </authorList>
    </citation>
    <scope>NUCLEOTIDE SEQUENCE</scope>
    <source>
        <strain evidence="2">AZ00058701</strain>
    </source>
</reference>
<protein>
    <submittedName>
        <fullName evidence="2">Uncharacterized protein</fullName>
    </submittedName>
</protein>
<organism evidence="2 3">
    <name type="scientific">Legionella pneumophila</name>
    <dbReference type="NCBI Taxonomy" id="446"/>
    <lineage>
        <taxon>Bacteria</taxon>
        <taxon>Pseudomonadati</taxon>
        <taxon>Pseudomonadota</taxon>
        <taxon>Gammaproteobacteria</taxon>
        <taxon>Legionellales</taxon>
        <taxon>Legionellaceae</taxon>
        <taxon>Legionella</taxon>
    </lineage>
</organism>
<sequence length="73" mass="8515">MNIKLILTQAIVFFYKLLHSFASWYCPSIQNHILLNSYLWLFKVKKFAIPCRSHALIASVLFMLVIGSNLQTR</sequence>
<reference evidence="2" key="2">
    <citation type="submission" date="2019-10" db="EMBL/GenBank/DDBJ databases">
        <authorList>
            <consortium name="NCBI Pathogen Detection Project"/>
        </authorList>
    </citation>
    <scope>NUCLEOTIDE SEQUENCE</scope>
    <source>
        <strain evidence="2">AZ00058701</strain>
    </source>
</reference>
<feature type="transmembrane region" description="Helical" evidence="1">
    <location>
        <begin position="47"/>
        <end position="67"/>
    </location>
</feature>
<evidence type="ECO:0000313" key="2">
    <source>
        <dbReference type="EMBL" id="HAU1879999.1"/>
    </source>
</evidence>